<feature type="domain" description="Palmitoyltransferase DHHC" evidence="9">
    <location>
        <begin position="140"/>
        <end position="262"/>
    </location>
</feature>
<evidence type="ECO:0000256" key="1">
    <source>
        <dbReference type="ARBA" id="ARBA00004127"/>
    </source>
</evidence>
<evidence type="ECO:0000313" key="11">
    <source>
        <dbReference type="Proteomes" id="UP000077755"/>
    </source>
</evidence>
<dbReference type="EMBL" id="CP093347">
    <property type="protein sequence ID" value="WOH00016.1"/>
    <property type="molecule type" value="Genomic_DNA"/>
</dbReference>
<reference evidence="10" key="1">
    <citation type="journal article" date="2016" name="Nat. Genet.">
        <title>A high-quality carrot genome assembly provides new insights into carotenoid accumulation and asterid genome evolution.</title>
        <authorList>
            <person name="Iorizzo M."/>
            <person name="Ellison S."/>
            <person name="Senalik D."/>
            <person name="Zeng P."/>
            <person name="Satapoomin P."/>
            <person name="Huang J."/>
            <person name="Bowman M."/>
            <person name="Iovene M."/>
            <person name="Sanseverino W."/>
            <person name="Cavagnaro P."/>
            <person name="Yildiz M."/>
            <person name="Macko-Podgorni A."/>
            <person name="Moranska E."/>
            <person name="Grzebelus E."/>
            <person name="Grzebelus D."/>
            <person name="Ashrafi H."/>
            <person name="Zheng Z."/>
            <person name="Cheng S."/>
            <person name="Spooner D."/>
            <person name="Van Deynze A."/>
            <person name="Simon P."/>
        </authorList>
    </citation>
    <scope>NUCLEOTIDE SEQUENCE</scope>
    <source>
        <tissue evidence="10">Leaf</tissue>
    </source>
</reference>
<evidence type="ECO:0000256" key="8">
    <source>
        <dbReference type="RuleBase" id="RU079119"/>
    </source>
</evidence>
<keyword evidence="7 8" id="KW-0012">Acyltransferase</keyword>
<feature type="transmembrane region" description="Helical" evidence="8">
    <location>
        <begin position="184"/>
        <end position="205"/>
    </location>
</feature>
<keyword evidence="5 8" id="KW-1133">Transmembrane helix</keyword>
<dbReference type="GO" id="GO:0005794">
    <property type="term" value="C:Golgi apparatus"/>
    <property type="evidence" value="ECO:0007669"/>
    <property type="project" value="TreeGrafter"/>
</dbReference>
<evidence type="ECO:0000256" key="6">
    <source>
        <dbReference type="ARBA" id="ARBA00023136"/>
    </source>
</evidence>
<evidence type="ECO:0000259" key="9">
    <source>
        <dbReference type="Pfam" id="PF01529"/>
    </source>
</evidence>
<gene>
    <name evidence="10" type="ORF">DCAR_0519372</name>
</gene>
<organism evidence="10 11">
    <name type="scientific">Daucus carota subsp. sativus</name>
    <name type="common">Carrot</name>
    <dbReference type="NCBI Taxonomy" id="79200"/>
    <lineage>
        <taxon>Eukaryota</taxon>
        <taxon>Viridiplantae</taxon>
        <taxon>Streptophyta</taxon>
        <taxon>Embryophyta</taxon>
        <taxon>Tracheophyta</taxon>
        <taxon>Spermatophyta</taxon>
        <taxon>Magnoliopsida</taxon>
        <taxon>eudicotyledons</taxon>
        <taxon>Gunneridae</taxon>
        <taxon>Pentapetalae</taxon>
        <taxon>asterids</taxon>
        <taxon>campanulids</taxon>
        <taxon>Apiales</taxon>
        <taxon>Apiaceae</taxon>
        <taxon>Apioideae</taxon>
        <taxon>Scandiceae</taxon>
        <taxon>Daucinae</taxon>
        <taxon>Daucus</taxon>
        <taxon>Daucus sect. Daucus</taxon>
    </lineage>
</organism>
<feature type="transmembrane region" description="Helical" evidence="8">
    <location>
        <begin position="225"/>
        <end position="248"/>
    </location>
</feature>
<keyword evidence="11" id="KW-1185">Reference proteome</keyword>
<dbReference type="Proteomes" id="UP000077755">
    <property type="component" value="Chromosome 5"/>
</dbReference>
<comment type="domain">
    <text evidence="8">The DHHC domain is required for palmitoyltransferase activity.</text>
</comment>
<comment type="subcellular location">
    <subcellularLocation>
        <location evidence="1">Endomembrane system</location>
        <topology evidence="1">Multi-pass membrane protein</topology>
    </subcellularLocation>
</comment>
<dbReference type="InterPro" id="IPR039859">
    <property type="entry name" value="PFA4/ZDH16/20/ERF2-like"/>
</dbReference>
<dbReference type="GO" id="GO:0005783">
    <property type="term" value="C:endoplasmic reticulum"/>
    <property type="evidence" value="ECO:0007669"/>
    <property type="project" value="TreeGrafter"/>
</dbReference>
<dbReference type="PANTHER" id="PTHR22883:SF391">
    <property type="entry name" value="PROTEIN S-ACYLTRANSFERASE 3-RELATED"/>
    <property type="match status" value="1"/>
</dbReference>
<dbReference type="GO" id="GO:0019706">
    <property type="term" value="F:protein-cysteine S-palmitoyltransferase activity"/>
    <property type="evidence" value="ECO:0007669"/>
    <property type="project" value="UniProtKB-EC"/>
</dbReference>
<dbReference type="PANTHER" id="PTHR22883">
    <property type="entry name" value="ZINC FINGER DHHC DOMAIN CONTAINING PROTEIN"/>
    <property type="match status" value="1"/>
</dbReference>
<dbReference type="AlphaFoldDB" id="A0AAF0X5A4"/>
<dbReference type="EC" id="2.3.1.225" evidence="8"/>
<comment type="catalytic activity">
    <reaction evidence="8">
        <text>L-cysteinyl-[protein] + hexadecanoyl-CoA = S-hexadecanoyl-L-cysteinyl-[protein] + CoA</text>
        <dbReference type="Rhea" id="RHEA:36683"/>
        <dbReference type="Rhea" id="RHEA-COMP:10131"/>
        <dbReference type="Rhea" id="RHEA-COMP:11032"/>
        <dbReference type="ChEBI" id="CHEBI:29950"/>
        <dbReference type="ChEBI" id="CHEBI:57287"/>
        <dbReference type="ChEBI" id="CHEBI:57379"/>
        <dbReference type="ChEBI" id="CHEBI:74151"/>
        <dbReference type="EC" id="2.3.1.225"/>
    </reaction>
</comment>
<evidence type="ECO:0000313" key="10">
    <source>
        <dbReference type="EMBL" id="WOH00016.1"/>
    </source>
</evidence>
<sequence>MDPRFRSRVRLYQVWKGYNRFNCGGRLVFGPDGPSAALSASLIGIPSIVFCIKMYLNLSKNSASHGYSVVIVGIVLLVLDFIFLFITCASDPGIVPRCPRPCESETSSVASTDWGKGSMNSRKMPRTREEIINGQIVRVKFCDTCWIYRPPRSSHCSVCNNCVLKFDHHCPWVGQCIGIRNYRFFILFVTSSTMLCTYVFTFTLIHVLNQKRSFWRLLSGDILSIVILAYCFVSIWFVGGLTVFHLYLMCRNQTTYESFKKQHDKKKNPYSQGVLNNLKEVFFTKIPPPLVNFREVVFEDDYSCTDSVRSREPLSRDASKNVYSASKKVSLIELRYSMKGKGKELNTGGSFEIGSLAPLDPEPRLKKWNSFTGETSSHEDLSSEDAMLHRNISSSSYM</sequence>
<evidence type="ECO:0000256" key="4">
    <source>
        <dbReference type="ARBA" id="ARBA00022692"/>
    </source>
</evidence>
<keyword evidence="4 8" id="KW-0812">Transmembrane</keyword>
<feature type="transmembrane region" description="Helical" evidence="8">
    <location>
        <begin position="36"/>
        <end position="56"/>
    </location>
</feature>
<dbReference type="GO" id="GO:0006612">
    <property type="term" value="P:protein targeting to membrane"/>
    <property type="evidence" value="ECO:0007669"/>
    <property type="project" value="TreeGrafter"/>
</dbReference>
<keyword evidence="6 8" id="KW-0472">Membrane</keyword>
<dbReference type="Pfam" id="PF01529">
    <property type="entry name" value="DHHC"/>
    <property type="match status" value="1"/>
</dbReference>
<name>A0AAF0X5A4_DAUCS</name>
<dbReference type="PROSITE" id="PS50216">
    <property type="entry name" value="DHHC"/>
    <property type="match status" value="1"/>
</dbReference>
<protein>
    <recommendedName>
        <fullName evidence="8">S-acyltransferase</fullName>
        <ecNumber evidence="8">2.3.1.225</ecNumber>
    </recommendedName>
    <alternativeName>
        <fullName evidence="8">Palmitoyltransferase</fullName>
    </alternativeName>
</protein>
<evidence type="ECO:0000256" key="7">
    <source>
        <dbReference type="ARBA" id="ARBA00023315"/>
    </source>
</evidence>
<evidence type="ECO:0000256" key="3">
    <source>
        <dbReference type="ARBA" id="ARBA00022679"/>
    </source>
</evidence>
<reference evidence="10" key="2">
    <citation type="submission" date="2022-03" db="EMBL/GenBank/DDBJ databases">
        <title>Draft title - Genomic analysis of global carrot germplasm unveils the trajectory of domestication and the origin of high carotenoid orange carrot.</title>
        <authorList>
            <person name="Iorizzo M."/>
            <person name="Ellison S."/>
            <person name="Senalik D."/>
            <person name="Macko-Podgorni A."/>
            <person name="Grzebelus D."/>
            <person name="Bostan H."/>
            <person name="Rolling W."/>
            <person name="Curaba J."/>
            <person name="Simon P."/>
        </authorList>
    </citation>
    <scope>NUCLEOTIDE SEQUENCE</scope>
    <source>
        <tissue evidence="10">Leaf</tissue>
    </source>
</reference>
<feature type="transmembrane region" description="Helical" evidence="8">
    <location>
        <begin position="68"/>
        <end position="90"/>
    </location>
</feature>
<evidence type="ECO:0000256" key="2">
    <source>
        <dbReference type="ARBA" id="ARBA00008574"/>
    </source>
</evidence>
<evidence type="ECO:0000256" key="5">
    <source>
        <dbReference type="ARBA" id="ARBA00022989"/>
    </source>
</evidence>
<accession>A0AAF0X5A4</accession>
<comment type="similarity">
    <text evidence="2 8">Belongs to the DHHC palmitoyltransferase family.</text>
</comment>
<dbReference type="InterPro" id="IPR001594">
    <property type="entry name" value="Palmitoyltrfase_DHHC"/>
</dbReference>
<proteinExistence type="inferred from homology"/>
<keyword evidence="3 8" id="KW-0808">Transferase</keyword>